<protein>
    <submittedName>
        <fullName evidence="1">Uncharacterized protein</fullName>
    </submittedName>
</protein>
<proteinExistence type="predicted"/>
<name>A0A378TDB8_9MYCO</name>
<dbReference type="EMBL" id="UGQT01000001">
    <property type="protein sequence ID" value="STZ58808.1"/>
    <property type="molecule type" value="Genomic_DNA"/>
</dbReference>
<keyword evidence="2" id="KW-1185">Reference proteome</keyword>
<evidence type="ECO:0000313" key="1">
    <source>
        <dbReference type="EMBL" id="STZ58808.1"/>
    </source>
</evidence>
<accession>A0A378TDB8</accession>
<evidence type="ECO:0000313" key="2">
    <source>
        <dbReference type="Proteomes" id="UP000254978"/>
    </source>
</evidence>
<gene>
    <name evidence="1" type="ORF">NCTC10821_02327</name>
</gene>
<reference evidence="1 2" key="1">
    <citation type="submission" date="2018-06" db="EMBL/GenBank/DDBJ databases">
        <authorList>
            <consortium name="Pathogen Informatics"/>
            <person name="Doyle S."/>
        </authorList>
    </citation>
    <scope>NUCLEOTIDE SEQUENCE [LARGE SCALE GENOMIC DNA]</scope>
    <source>
        <strain evidence="1 2">NCTC10821</strain>
    </source>
</reference>
<dbReference type="RefSeq" id="WP_115278510.1">
    <property type="nucleotide sequence ID" value="NZ_AP022600.1"/>
</dbReference>
<dbReference type="AlphaFoldDB" id="A0A378TDB8"/>
<dbReference type="Proteomes" id="UP000254978">
    <property type="component" value="Unassembled WGS sequence"/>
</dbReference>
<sequence length="150" mass="16631">MSTVDDDQPITLSQVAYSLVSMTELRPQMAEKFVQDWLADWAQLGEGPSSVVGQLDGETLTRLTVGYMSRYIEYLTPTQQVRFVMTNLPNQIAKDNFQRCMALLIERCADPEAAEVLREACEAAKLLTSDRLHCAVVHAGGLDFAEATDS</sequence>
<organism evidence="1 2">
    <name type="scientific">Mycolicibacterium tokaiense</name>
    <dbReference type="NCBI Taxonomy" id="39695"/>
    <lineage>
        <taxon>Bacteria</taxon>
        <taxon>Bacillati</taxon>
        <taxon>Actinomycetota</taxon>
        <taxon>Actinomycetes</taxon>
        <taxon>Mycobacteriales</taxon>
        <taxon>Mycobacteriaceae</taxon>
        <taxon>Mycolicibacterium</taxon>
    </lineage>
</organism>